<evidence type="ECO:0000313" key="2">
    <source>
        <dbReference type="EMBL" id="MBA2175428.1"/>
    </source>
</evidence>
<feature type="transmembrane region" description="Helical" evidence="1">
    <location>
        <begin position="38"/>
        <end position="59"/>
    </location>
</feature>
<organism evidence="2 3">
    <name type="scientific">Halobacillus locisalis</name>
    <dbReference type="NCBI Taxonomy" id="220753"/>
    <lineage>
        <taxon>Bacteria</taxon>
        <taxon>Bacillati</taxon>
        <taxon>Bacillota</taxon>
        <taxon>Bacilli</taxon>
        <taxon>Bacillales</taxon>
        <taxon>Bacillaceae</taxon>
        <taxon>Halobacillus</taxon>
    </lineage>
</organism>
<keyword evidence="1" id="KW-0812">Transmembrane</keyword>
<sequence length="68" mass="7901">MFTFSRILKNERVGLLLDIAISIVFLIVYNVLYLYEVVSLASVIILNPFAIAFVVYDLYRLKEIKESQ</sequence>
<comment type="caution">
    <text evidence="2">The sequence shown here is derived from an EMBL/GenBank/DDBJ whole genome shotgun (WGS) entry which is preliminary data.</text>
</comment>
<keyword evidence="1" id="KW-0472">Membrane</keyword>
<dbReference type="AlphaFoldDB" id="A0A838CU50"/>
<name>A0A838CU50_9BACI</name>
<evidence type="ECO:0000313" key="3">
    <source>
        <dbReference type="Proteomes" id="UP000571017"/>
    </source>
</evidence>
<dbReference type="EMBL" id="JACEFG010000002">
    <property type="protein sequence ID" value="MBA2175428.1"/>
    <property type="molecule type" value="Genomic_DNA"/>
</dbReference>
<accession>A0A838CU50</accession>
<keyword evidence="1" id="KW-1133">Transmembrane helix</keyword>
<dbReference type="RefSeq" id="WP_181472440.1">
    <property type="nucleotide sequence ID" value="NZ_JACEFG010000002.1"/>
</dbReference>
<reference evidence="2 3" key="1">
    <citation type="journal article" date="2004" name="Extremophiles">
        <title>Halobacillus locisalis sp. nov., a halophilic bacterium isolated from a marine solar saltern of the Yellow Sea in Korea.</title>
        <authorList>
            <person name="Yoon J.H."/>
            <person name="Kang K.H."/>
            <person name="Oh T.K."/>
            <person name="Park Y.H."/>
        </authorList>
    </citation>
    <scope>NUCLEOTIDE SEQUENCE [LARGE SCALE GENOMIC DNA]</scope>
    <source>
        <strain evidence="2 3">KCTC 3788</strain>
    </source>
</reference>
<protein>
    <submittedName>
        <fullName evidence="2">Uncharacterized protein</fullName>
    </submittedName>
</protein>
<gene>
    <name evidence="2" type="ORF">H0266_11030</name>
</gene>
<feature type="transmembrane region" description="Helical" evidence="1">
    <location>
        <begin position="12"/>
        <end position="32"/>
    </location>
</feature>
<evidence type="ECO:0000256" key="1">
    <source>
        <dbReference type="SAM" id="Phobius"/>
    </source>
</evidence>
<proteinExistence type="predicted"/>
<keyword evidence="3" id="KW-1185">Reference proteome</keyword>
<dbReference type="Proteomes" id="UP000571017">
    <property type="component" value="Unassembled WGS sequence"/>
</dbReference>